<protein>
    <submittedName>
        <fullName evidence="4">Nitroreductase family protein</fullName>
    </submittedName>
</protein>
<name>A0ABU3RSG6_9MICO</name>
<comment type="similarity">
    <text evidence="1">Belongs to the nitroreductase family.</text>
</comment>
<dbReference type="Proteomes" id="UP001256673">
    <property type="component" value="Unassembled WGS sequence"/>
</dbReference>
<sequence length="346" mass="39405">MKKKLRKAAGRLRERLRVRLRKGNALERSIYFTFWSDAYRRERLVVARGNQEYWRRLEDGKLEFLLRRNIHMAEKGLTMRPRRETFAVAYIEETVTLAGRLTQAMPPIISAEVELWAREVLERYFEATASSSDPTIARARENFGRISWNIERDNVSGPHAPFVDAPPVEIEALTALAKRRKSVRWFEQRPVPHEVVDKAMLVAAEAPTACNRQPFSFRFFDDPEQVAKVAKVPMGTAGYGQNLPGIAVIVGDMSAFIDERDRHLIYTDGCLAAMSFILGLESQGVASVCINWPDIASRDEKMSRLLGLQSHERVVMLVGYGYADEQGTTPYSAKRHLDALRSYNSL</sequence>
<dbReference type="InterPro" id="IPR000415">
    <property type="entry name" value="Nitroreductase-like"/>
</dbReference>
<evidence type="ECO:0000256" key="1">
    <source>
        <dbReference type="ARBA" id="ARBA00007118"/>
    </source>
</evidence>
<dbReference type="EMBL" id="JAWDIU010000001">
    <property type="protein sequence ID" value="MDU0325769.1"/>
    <property type="molecule type" value="Genomic_DNA"/>
</dbReference>
<dbReference type="SUPFAM" id="SSF55469">
    <property type="entry name" value="FMN-dependent nitroreductase-like"/>
    <property type="match status" value="1"/>
</dbReference>
<dbReference type="Gene3D" id="3.40.109.10">
    <property type="entry name" value="NADH Oxidase"/>
    <property type="match status" value="1"/>
</dbReference>
<keyword evidence="5" id="KW-1185">Reference proteome</keyword>
<accession>A0ABU3RSG6</accession>
<dbReference type="InterPro" id="IPR029479">
    <property type="entry name" value="Nitroreductase"/>
</dbReference>
<evidence type="ECO:0000313" key="4">
    <source>
        <dbReference type="EMBL" id="MDU0325769.1"/>
    </source>
</evidence>
<dbReference type="CDD" id="cd02062">
    <property type="entry name" value="Nitro_FMN_reductase"/>
    <property type="match status" value="1"/>
</dbReference>
<feature type="domain" description="Nitroreductase" evidence="3">
    <location>
        <begin position="251"/>
        <end position="322"/>
    </location>
</feature>
<reference evidence="4 5" key="1">
    <citation type="submission" date="2023-09" db="EMBL/GenBank/DDBJ databases">
        <title>Microbacterium fusihabitans sp. nov., Microbacterium phycihabitans sp. nov., and Microbacterium cervinum sp. nov., isolated from dried seaweeds of beach.</title>
        <authorList>
            <person name="Lee S.D."/>
        </authorList>
    </citation>
    <scope>NUCLEOTIDE SEQUENCE [LARGE SCALE GENOMIC DNA]</scope>
    <source>
        <strain evidence="4 5">KSW2-21</strain>
    </source>
</reference>
<proteinExistence type="inferred from homology"/>
<gene>
    <name evidence="4" type="ORF">RWH43_03255</name>
</gene>
<dbReference type="Pfam" id="PF00881">
    <property type="entry name" value="Nitroreductase"/>
    <property type="match status" value="2"/>
</dbReference>
<comment type="caution">
    <text evidence="4">The sequence shown here is derived from an EMBL/GenBank/DDBJ whole genome shotgun (WGS) entry which is preliminary data.</text>
</comment>
<evidence type="ECO:0000313" key="5">
    <source>
        <dbReference type="Proteomes" id="UP001256673"/>
    </source>
</evidence>
<feature type="domain" description="Nitroreductase" evidence="3">
    <location>
        <begin position="178"/>
        <end position="232"/>
    </location>
</feature>
<evidence type="ECO:0000259" key="3">
    <source>
        <dbReference type="Pfam" id="PF00881"/>
    </source>
</evidence>
<dbReference type="RefSeq" id="WP_144829746.1">
    <property type="nucleotide sequence ID" value="NZ_JAWDIU010000001.1"/>
</dbReference>
<evidence type="ECO:0000256" key="2">
    <source>
        <dbReference type="ARBA" id="ARBA00023002"/>
    </source>
</evidence>
<keyword evidence="2" id="KW-0560">Oxidoreductase</keyword>
<dbReference type="PANTHER" id="PTHR43673:SF10">
    <property type="entry name" value="NADH DEHYDROGENASE_NAD(P)H NITROREDUCTASE XCC3605-RELATED"/>
    <property type="match status" value="1"/>
</dbReference>
<dbReference type="PANTHER" id="PTHR43673">
    <property type="entry name" value="NAD(P)H NITROREDUCTASE YDGI-RELATED"/>
    <property type="match status" value="1"/>
</dbReference>
<organism evidence="4 5">
    <name type="scientific">Microbacterium algihabitans</name>
    <dbReference type="NCBI Taxonomy" id="3075992"/>
    <lineage>
        <taxon>Bacteria</taxon>
        <taxon>Bacillati</taxon>
        <taxon>Actinomycetota</taxon>
        <taxon>Actinomycetes</taxon>
        <taxon>Micrococcales</taxon>
        <taxon>Microbacteriaceae</taxon>
        <taxon>Microbacterium</taxon>
    </lineage>
</organism>